<dbReference type="CDD" id="cd07187">
    <property type="entry name" value="YvcK_like"/>
    <property type="match status" value="1"/>
</dbReference>
<organism evidence="1 2">
    <name type="scientific">Nitratidesulfovibrio liaohensis</name>
    <dbReference type="NCBI Taxonomy" id="2604158"/>
    <lineage>
        <taxon>Bacteria</taxon>
        <taxon>Pseudomonadati</taxon>
        <taxon>Thermodesulfobacteriota</taxon>
        <taxon>Desulfovibrionia</taxon>
        <taxon>Desulfovibrionales</taxon>
        <taxon>Desulfovibrionaceae</taxon>
        <taxon>Nitratidesulfovibrio</taxon>
    </lineage>
</organism>
<accession>A0ABY9R9G4</accession>
<name>A0ABY9R9G4_9BACT</name>
<evidence type="ECO:0000313" key="1">
    <source>
        <dbReference type="EMBL" id="WMW67334.1"/>
    </source>
</evidence>
<dbReference type="SUPFAM" id="SSF142338">
    <property type="entry name" value="CofD-like"/>
    <property type="match status" value="1"/>
</dbReference>
<dbReference type="Proteomes" id="UP001180616">
    <property type="component" value="Chromosome"/>
</dbReference>
<keyword evidence="2" id="KW-1185">Reference proteome</keyword>
<dbReference type="PANTHER" id="PTHR31240:SF0">
    <property type="entry name" value="MATERNAL EFFECT EMBRYO ARREST 18"/>
    <property type="match status" value="1"/>
</dbReference>
<dbReference type="NCBIfam" id="TIGR04357">
    <property type="entry name" value="CofD_rel_GAK"/>
    <property type="match status" value="1"/>
</dbReference>
<dbReference type="PANTHER" id="PTHR31240">
    <property type="entry name" value="MATERNAL EFFECT EMBRYO ARREST 18"/>
    <property type="match status" value="1"/>
</dbReference>
<gene>
    <name evidence="1" type="ORF">KPS_003086</name>
</gene>
<protein>
    <submittedName>
        <fullName evidence="1">GAK system CofD-like protein</fullName>
    </submittedName>
</protein>
<dbReference type="Pfam" id="PF01933">
    <property type="entry name" value="CofD"/>
    <property type="match status" value="1"/>
</dbReference>
<dbReference type="EMBL" id="CP133659">
    <property type="protein sequence ID" value="WMW67334.1"/>
    <property type="molecule type" value="Genomic_DNA"/>
</dbReference>
<dbReference type="RefSeq" id="WP_309543119.1">
    <property type="nucleotide sequence ID" value="NZ_CP133659.1"/>
</dbReference>
<evidence type="ECO:0000313" key="2">
    <source>
        <dbReference type="Proteomes" id="UP001180616"/>
    </source>
</evidence>
<dbReference type="Gene3D" id="3.40.50.10680">
    <property type="entry name" value="CofD-like domains"/>
    <property type="match status" value="1"/>
</dbReference>
<reference evidence="1" key="1">
    <citation type="submission" date="2023-09" db="EMBL/GenBank/DDBJ databases">
        <authorList>
            <consortium name="CW5 consortium"/>
            <person name="Lu C.-W."/>
        </authorList>
    </citation>
    <scope>NUCLEOTIDE SEQUENCE</scope>
    <source>
        <strain evidence="1">KPS</strain>
    </source>
</reference>
<dbReference type="InterPro" id="IPR027591">
    <property type="entry name" value="CofD-rel_GAK"/>
</dbReference>
<proteinExistence type="predicted"/>
<sequence length="405" mass="43950">MARLLLTRQVTLPDPVKVERFTRAPDLGPRILFFSGGTALRDASTDLARHTHNSVHLITPFDSGGSSARLRQAFAMPAVGDLRNRLMALADRSLHGNPAVFRLFAFRLPAEGDRAELADTLTALARGRHPLVRAIPDPLRKIVRSHIGAFIDHAGLDKDGGFDPHGASLGNIVLAAGYLQNRRHLDPVIFIFSKLVQVRGVVRPIANTDLHLAVKLADGRIIGGQHRFTGKNGAPPLTARIDDIWLCKSPDDTAPVDLRLRAKVRELITTAELVCYPVGSFYSSVIANLLPSGVGAALAATRCPKVFVPNTGNDPELLGHTLELQVERLLRHLRNDAPEAITPRDVLDFVLVDSKGGRYPGGAPKSLAQRLAGLGIRVLDCPLVSRQSAPYIDERLLNPVLLSLC</sequence>
<dbReference type="InterPro" id="IPR002882">
    <property type="entry name" value="CofD"/>
</dbReference>
<dbReference type="InterPro" id="IPR038136">
    <property type="entry name" value="CofD-like_dom_sf"/>
</dbReference>